<sequence>MAAYEFDILVIGGGPGGYVAAIKAAKEGKKVCIAERANFGGVCLNEGCIPTKTLIKTANALHEIKEAAAFGIEGVNPAAVSVSMEKLQKRKKGVVQTLVGGVKGLLRGNKVTAMEGSAAFVDAHTVDIAGKKVTFDSCIIATGSNVLMPSFIKQEGKNRILTSREALDIDTVPASVAIIGGGVIGVEFAYLFNRLGSKVTVIELMENILPMVDEEVSGMAKKRLEKDGVAFHMGAKVHTVKDNAVLFEKGGKQESVKADYVLMAVGRVANTDGLKAKEIGIEFEKAAIKTDATLRTNIPNIYAIGDVNGKVMLAHTASHEGIVAVDAICGKHARMDYSQIPSCIYLDPEIACIGLTEKQAKEQGKQVKIGKFPMAANGKSLVEGDTDGLAKVIVDAELGEILGVHLYGKHTTDMIAELAVAMTLEATAEEIIHSIHPHPTVSEALPEAFMAAYGKAVHCM</sequence>
<evidence type="ECO:0000256" key="12">
    <source>
        <dbReference type="PIRSR" id="PIRSR000350-2"/>
    </source>
</evidence>
<feature type="domain" description="Pyridine nucleotide-disulphide oxidoreductase dimerisation" evidence="16">
    <location>
        <begin position="340"/>
        <end position="448"/>
    </location>
</feature>
<dbReference type="Pfam" id="PF07992">
    <property type="entry name" value="Pyr_redox_2"/>
    <property type="match status" value="1"/>
</dbReference>
<dbReference type="PANTHER" id="PTHR22912">
    <property type="entry name" value="DISULFIDE OXIDOREDUCTASE"/>
    <property type="match status" value="1"/>
</dbReference>
<dbReference type="NCBIfam" id="TIGR01350">
    <property type="entry name" value="lipoamide_DH"/>
    <property type="match status" value="1"/>
</dbReference>
<dbReference type="InterPro" id="IPR012999">
    <property type="entry name" value="Pyr_OxRdtase_I_AS"/>
</dbReference>
<dbReference type="SUPFAM" id="SSF55424">
    <property type="entry name" value="FAD/NAD-linked reductases, dimerisation (C-terminal) domain"/>
    <property type="match status" value="1"/>
</dbReference>
<feature type="binding site" evidence="13">
    <location>
        <position position="203"/>
    </location>
    <ligand>
        <name>NAD(+)</name>
        <dbReference type="ChEBI" id="CHEBI:57540"/>
    </ligand>
</feature>
<evidence type="ECO:0000256" key="11">
    <source>
        <dbReference type="ARBA" id="ARBA00049187"/>
    </source>
</evidence>
<evidence type="ECO:0000256" key="2">
    <source>
        <dbReference type="ARBA" id="ARBA00007532"/>
    </source>
</evidence>
<keyword evidence="7 15" id="KW-0560">Oxidoreductase</keyword>
<dbReference type="PROSITE" id="PS00076">
    <property type="entry name" value="PYRIDINE_REDOX_1"/>
    <property type="match status" value="1"/>
</dbReference>
<keyword evidence="8 13" id="KW-0520">NAD</keyword>
<evidence type="ECO:0000256" key="9">
    <source>
        <dbReference type="ARBA" id="ARBA00023157"/>
    </source>
</evidence>
<feature type="disulfide bond" description="Redox-active" evidence="14">
    <location>
        <begin position="43"/>
        <end position="48"/>
    </location>
</feature>
<comment type="cofactor">
    <cofactor evidence="13 15">
        <name>FAD</name>
        <dbReference type="ChEBI" id="CHEBI:57692"/>
    </cofactor>
    <text evidence="13 15">Binds 1 FAD per subunit.</text>
</comment>
<comment type="similarity">
    <text evidence="2 15">Belongs to the class-I pyridine nucleotide-disulfide oxidoreductase family.</text>
</comment>
<protein>
    <recommendedName>
        <fullName evidence="3 15">Dihydrolipoyl dehydrogenase</fullName>
        <ecNumber evidence="3 15">1.8.1.4</ecNumber>
    </recommendedName>
</protein>
<feature type="binding site" evidence="13">
    <location>
        <position position="266"/>
    </location>
    <ligand>
        <name>NAD(+)</name>
        <dbReference type="ChEBI" id="CHEBI:57540"/>
    </ligand>
</feature>
<feature type="binding site" evidence="13">
    <location>
        <position position="52"/>
    </location>
    <ligand>
        <name>FAD</name>
        <dbReference type="ChEBI" id="CHEBI:57692"/>
    </ligand>
</feature>
<evidence type="ECO:0000256" key="10">
    <source>
        <dbReference type="ARBA" id="ARBA00023284"/>
    </source>
</evidence>
<feature type="binding site" evidence="13">
    <location>
        <begin position="180"/>
        <end position="187"/>
    </location>
    <ligand>
        <name>NAD(+)</name>
        <dbReference type="ChEBI" id="CHEBI:57540"/>
    </ligand>
</feature>
<comment type="subcellular location">
    <subcellularLocation>
        <location evidence="1">Cytoplasm</location>
    </subcellularLocation>
</comment>
<evidence type="ECO:0000256" key="14">
    <source>
        <dbReference type="PIRSR" id="PIRSR000350-4"/>
    </source>
</evidence>
<evidence type="ECO:0000256" key="5">
    <source>
        <dbReference type="ARBA" id="ARBA00022630"/>
    </source>
</evidence>
<dbReference type="AlphaFoldDB" id="A0A212J955"/>
<evidence type="ECO:0000259" key="16">
    <source>
        <dbReference type="Pfam" id="PF02852"/>
    </source>
</evidence>
<dbReference type="PANTHER" id="PTHR22912:SF217">
    <property type="entry name" value="DIHYDROLIPOYL DEHYDROGENASE"/>
    <property type="match status" value="1"/>
</dbReference>
<keyword evidence="4" id="KW-0963">Cytoplasm</keyword>
<keyword evidence="10 15" id="KW-0676">Redox-active center</keyword>
<comment type="catalytic activity">
    <reaction evidence="11 15">
        <text>N(6)-[(R)-dihydrolipoyl]-L-lysyl-[protein] + NAD(+) = N(6)-[(R)-lipoyl]-L-lysyl-[protein] + NADH + H(+)</text>
        <dbReference type="Rhea" id="RHEA:15045"/>
        <dbReference type="Rhea" id="RHEA-COMP:10474"/>
        <dbReference type="Rhea" id="RHEA-COMP:10475"/>
        <dbReference type="ChEBI" id="CHEBI:15378"/>
        <dbReference type="ChEBI" id="CHEBI:57540"/>
        <dbReference type="ChEBI" id="CHEBI:57945"/>
        <dbReference type="ChEBI" id="CHEBI:83099"/>
        <dbReference type="ChEBI" id="CHEBI:83100"/>
        <dbReference type="EC" id="1.8.1.4"/>
    </reaction>
</comment>
<evidence type="ECO:0000256" key="1">
    <source>
        <dbReference type="ARBA" id="ARBA00004496"/>
    </source>
</evidence>
<keyword evidence="6 13" id="KW-0274">FAD</keyword>
<dbReference type="InterPro" id="IPR036188">
    <property type="entry name" value="FAD/NAD-bd_sf"/>
</dbReference>
<feature type="binding site" evidence="13">
    <location>
        <begin position="312"/>
        <end position="315"/>
    </location>
    <ligand>
        <name>FAD</name>
        <dbReference type="ChEBI" id="CHEBI:57692"/>
    </ligand>
</feature>
<evidence type="ECO:0000256" key="15">
    <source>
        <dbReference type="RuleBase" id="RU003692"/>
    </source>
</evidence>
<dbReference type="InterPro" id="IPR050151">
    <property type="entry name" value="Class-I_Pyr_Nuc-Dis_Oxidored"/>
</dbReference>
<evidence type="ECO:0000259" key="17">
    <source>
        <dbReference type="Pfam" id="PF07992"/>
    </source>
</evidence>
<dbReference type="Gene3D" id="3.50.50.60">
    <property type="entry name" value="FAD/NAD(P)-binding domain"/>
    <property type="match status" value="2"/>
</dbReference>
<dbReference type="Gene3D" id="3.30.390.30">
    <property type="match status" value="1"/>
</dbReference>
<dbReference type="InterPro" id="IPR004099">
    <property type="entry name" value="Pyr_nucl-diS_OxRdtase_dimer"/>
</dbReference>
<feature type="binding site" evidence="13">
    <location>
        <begin position="142"/>
        <end position="144"/>
    </location>
    <ligand>
        <name>FAD</name>
        <dbReference type="ChEBI" id="CHEBI:57692"/>
    </ligand>
</feature>
<dbReference type="PIRSF" id="PIRSF000350">
    <property type="entry name" value="Mercury_reductase_MerA"/>
    <property type="match status" value="1"/>
</dbReference>
<organism evidence="18">
    <name type="scientific">uncultured delta proteobacterium</name>
    <dbReference type="NCBI Taxonomy" id="34034"/>
    <lineage>
        <taxon>Bacteria</taxon>
        <taxon>Deltaproteobacteria</taxon>
        <taxon>environmental samples</taxon>
    </lineage>
</organism>
<dbReference type="FunFam" id="3.30.390.30:FF:000001">
    <property type="entry name" value="Dihydrolipoyl dehydrogenase"/>
    <property type="match status" value="1"/>
</dbReference>
<evidence type="ECO:0000256" key="13">
    <source>
        <dbReference type="PIRSR" id="PIRSR000350-3"/>
    </source>
</evidence>
<feature type="domain" description="FAD/NAD(P)-binding" evidence="17">
    <location>
        <begin position="6"/>
        <end position="321"/>
    </location>
</feature>
<comment type="miscellaneous">
    <text evidence="15">The active site is a redox-active disulfide bond.</text>
</comment>
<dbReference type="InterPro" id="IPR006258">
    <property type="entry name" value="Lipoamide_DH"/>
</dbReference>
<dbReference type="EMBL" id="FLUQ01000001">
    <property type="protein sequence ID" value="SBV95939.1"/>
    <property type="molecule type" value="Genomic_DNA"/>
</dbReference>
<dbReference type="GO" id="GO:0006103">
    <property type="term" value="P:2-oxoglutarate metabolic process"/>
    <property type="evidence" value="ECO:0007669"/>
    <property type="project" value="TreeGrafter"/>
</dbReference>
<proteinExistence type="inferred from homology"/>
<dbReference type="EC" id="1.8.1.4" evidence="3 15"/>
<feature type="binding site" evidence="13">
    <location>
        <position position="306"/>
    </location>
    <ligand>
        <name>FAD</name>
        <dbReference type="ChEBI" id="CHEBI:57692"/>
    </ligand>
</feature>
<evidence type="ECO:0000313" key="18">
    <source>
        <dbReference type="EMBL" id="SBV95939.1"/>
    </source>
</evidence>
<evidence type="ECO:0000256" key="7">
    <source>
        <dbReference type="ARBA" id="ARBA00023002"/>
    </source>
</evidence>
<accession>A0A212J955</accession>
<evidence type="ECO:0000256" key="6">
    <source>
        <dbReference type="ARBA" id="ARBA00022827"/>
    </source>
</evidence>
<name>A0A212J955_9DELT</name>
<dbReference type="PRINTS" id="PR00411">
    <property type="entry name" value="PNDRDTASEI"/>
</dbReference>
<dbReference type="PRINTS" id="PR00368">
    <property type="entry name" value="FADPNR"/>
</dbReference>
<evidence type="ECO:0000256" key="3">
    <source>
        <dbReference type="ARBA" id="ARBA00012608"/>
    </source>
</evidence>
<evidence type="ECO:0000256" key="8">
    <source>
        <dbReference type="ARBA" id="ARBA00023027"/>
    </source>
</evidence>
<dbReference type="GO" id="GO:0005737">
    <property type="term" value="C:cytoplasm"/>
    <property type="evidence" value="ECO:0007669"/>
    <property type="project" value="UniProtKB-SubCell"/>
</dbReference>
<reference evidence="18" key="1">
    <citation type="submission" date="2016-04" db="EMBL/GenBank/DDBJ databases">
        <authorList>
            <person name="Evans L.H."/>
            <person name="Alamgir A."/>
            <person name="Owens N."/>
            <person name="Weber N.D."/>
            <person name="Virtaneva K."/>
            <person name="Barbian K."/>
            <person name="Babar A."/>
            <person name="Rosenke K."/>
        </authorList>
    </citation>
    <scope>NUCLEOTIDE SEQUENCE</scope>
    <source>
        <strain evidence="18">86</strain>
    </source>
</reference>
<dbReference type="InterPro" id="IPR001100">
    <property type="entry name" value="Pyr_nuc-diS_OxRdtase"/>
</dbReference>
<dbReference type="InterPro" id="IPR023753">
    <property type="entry name" value="FAD/NAD-binding_dom"/>
</dbReference>
<dbReference type="InterPro" id="IPR016156">
    <property type="entry name" value="FAD/NAD-linked_Rdtase_dimer_sf"/>
</dbReference>
<keyword evidence="5 15" id="KW-0285">Flavoprotein</keyword>
<dbReference type="GO" id="GO:0004148">
    <property type="term" value="F:dihydrolipoyl dehydrogenase (NADH) activity"/>
    <property type="evidence" value="ECO:0007669"/>
    <property type="project" value="UniProtKB-EC"/>
</dbReference>
<keyword evidence="9" id="KW-1015">Disulfide bond</keyword>
<gene>
    <name evidence="18" type="primary">acoL</name>
    <name evidence="18" type="ORF">KL86DPRO_10958</name>
</gene>
<dbReference type="GO" id="GO:0050660">
    <property type="term" value="F:flavin adenine dinucleotide binding"/>
    <property type="evidence" value="ECO:0007669"/>
    <property type="project" value="InterPro"/>
</dbReference>
<dbReference type="Pfam" id="PF02852">
    <property type="entry name" value="Pyr_redox_dim"/>
    <property type="match status" value="1"/>
</dbReference>
<keyword evidence="13" id="KW-0547">Nucleotide-binding</keyword>
<feature type="active site" description="Proton acceptor" evidence="12">
    <location>
        <position position="438"/>
    </location>
</feature>
<dbReference type="SUPFAM" id="SSF51905">
    <property type="entry name" value="FAD/NAD(P)-binding domain"/>
    <property type="match status" value="1"/>
</dbReference>
<evidence type="ECO:0000256" key="4">
    <source>
        <dbReference type="ARBA" id="ARBA00022490"/>
    </source>
</evidence>